<dbReference type="InterPro" id="IPR005545">
    <property type="entry name" value="YCII"/>
</dbReference>
<accession>A0ABP7AAM4</accession>
<dbReference type="EMBL" id="BAAAYU010000001">
    <property type="protein sequence ID" value="GAA3628176.1"/>
    <property type="molecule type" value="Genomic_DNA"/>
</dbReference>
<dbReference type="InterPro" id="IPR011008">
    <property type="entry name" value="Dimeric_a/b-barrel"/>
</dbReference>
<proteinExistence type="inferred from homology"/>
<sequence>MQYMLLLTSAPDAGPQPGSPEEAAEMGEWFAYDDMLKQAGVFVSGEALHPVDTATTVRVRDGGTVVTDGPFAETKEYLGGYYVIDVDDLDAAVSYAEKVPNIGYGSVEIRAVVDFSALERS</sequence>
<evidence type="ECO:0000313" key="3">
    <source>
        <dbReference type="EMBL" id="GAA3628176.1"/>
    </source>
</evidence>
<reference evidence="4" key="1">
    <citation type="journal article" date="2019" name="Int. J. Syst. Evol. Microbiol.">
        <title>The Global Catalogue of Microorganisms (GCM) 10K type strain sequencing project: providing services to taxonomists for standard genome sequencing and annotation.</title>
        <authorList>
            <consortium name="The Broad Institute Genomics Platform"/>
            <consortium name="The Broad Institute Genome Sequencing Center for Infectious Disease"/>
            <person name="Wu L."/>
            <person name="Ma J."/>
        </authorList>
    </citation>
    <scope>NUCLEOTIDE SEQUENCE [LARGE SCALE GENOMIC DNA]</scope>
    <source>
        <strain evidence="4">JCM 16544</strain>
    </source>
</reference>
<dbReference type="Proteomes" id="UP001501697">
    <property type="component" value="Unassembled WGS sequence"/>
</dbReference>
<comment type="caution">
    <text evidence="3">The sequence shown here is derived from an EMBL/GenBank/DDBJ whole genome shotgun (WGS) entry which is preliminary data.</text>
</comment>
<gene>
    <name evidence="3" type="ORF">GCM10022200_08340</name>
</gene>
<evidence type="ECO:0000256" key="1">
    <source>
        <dbReference type="ARBA" id="ARBA00007689"/>
    </source>
</evidence>
<dbReference type="PANTHER" id="PTHR35174:SF3">
    <property type="entry name" value="BLL7171 PROTEIN"/>
    <property type="match status" value="1"/>
</dbReference>
<keyword evidence="4" id="KW-1185">Reference proteome</keyword>
<dbReference type="RefSeq" id="WP_344736623.1">
    <property type="nucleotide sequence ID" value="NZ_BAAAYU010000001.1"/>
</dbReference>
<dbReference type="SUPFAM" id="SSF54909">
    <property type="entry name" value="Dimeric alpha+beta barrel"/>
    <property type="match status" value="1"/>
</dbReference>
<comment type="similarity">
    <text evidence="1">Belongs to the YciI family.</text>
</comment>
<evidence type="ECO:0000259" key="2">
    <source>
        <dbReference type="Pfam" id="PF03795"/>
    </source>
</evidence>
<evidence type="ECO:0000313" key="4">
    <source>
        <dbReference type="Proteomes" id="UP001501697"/>
    </source>
</evidence>
<organism evidence="3 4">
    <name type="scientific">Microbacterium awajiense</name>
    <dbReference type="NCBI Taxonomy" id="415214"/>
    <lineage>
        <taxon>Bacteria</taxon>
        <taxon>Bacillati</taxon>
        <taxon>Actinomycetota</taxon>
        <taxon>Actinomycetes</taxon>
        <taxon>Micrococcales</taxon>
        <taxon>Microbacteriaceae</taxon>
        <taxon>Microbacterium</taxon>
    </lineage>
</organism>
<dbReference type="Pfam" id="PF03795">
    <property type="entry name" value="YCII"/>
    <property type="match status" value="1"/>
</dbReference>
<protein>
    <submittedName>
        <fullName evidence="3">YciI family protein</fullName>
    </submittedName>
</protein>
<dbReference type="PANTHER" id="PTHR35174">
    <property type="entry name" value="BLL7171 PROTEIN-RELATED"/>
    <property type="match status" value="1"/>
</dbReference>
<feature type="domain" description="YCII-related" evidence="2">
    <location>
        <begin position="1"/>
        <end position="116"/>
    </location>
</feature>
<dbReference type="Gene3D" id="3.30.70.1060">
    <property type="entry name" value="Dimeric alpha+beta barrel"/>
    <property type="match status" value="1"/>
</dbReference>
<name>A0ABP7AAM4_9MICO</name>